<gene>
    <name evidence="1" type="ORF">FWILDA_LOCUS13400</name>
</gene>
<name>A0A9W4WY83_9GLOM</name>
<dbReference type="Proteomes" id="UP001153678">
    <property type="component" value="Unassembled WGS sequence"/>
</dbReference>
<dbReference type="AlphaFoldDB" id="A0A9W4WY83"/>
<organism evidence="1 2">
    <name type="scientific">Funneliformis geosporum</name>
    <dbReference type="NCBI Taxonomy" id="1117311"/>
    <lineage>
        <taxon>Eukaryota</taxon>
        <taxon>Fungi</taxon>
        <taxon>Fungi incertae sedis</taxon>
        <taxon>Mucoromycota</taxon>
        <taxon>Glomeromycotina</taxon>
        <taxon>Glomeromycetes</taxon>
        <taxon>Glomerales</taxon>
        <taxon>Glomeraceae</taxon>
        <taxon>Funneliformis</taxon>
    </lineage>
</organism>
<dbReference type="OrthoDB" id="2399958at2759"/>
<proteinExistence type="predicted"/>
<accession>A0A9W4WY83</accession>
<reference evidence="1" key="1">
    <citation type="submission" date="2022-08" db="EMBL/GenBank/DDBJ databases">
        <authorList>
            <person name="Kallberg Y."/>
            <person name="Tangrot J."/>
            <person name="Rosling A."/>
        </authorList>
    </citation>
    <scope>NUCLEOTIDE SEQUENCE</scope>
    <source>
        <strain evidence="1">Wild A</strain>
    </source>
</reference>
<protein>
    <submittedName>
        <fullName evidence="1">15578_t:CDS:1</fullName>
    </submittedName>
</protein>
<sequence>KELGFYYQESKNKAKLIENQTINGEIIPNNIITVLIEKVCIENDVNLKYHMILEHIGNISIDDLDNIDFDVESISDSNKEKKVVY</sequence>
<evidence type="ECO:0000313" key="1">
    <source>
        <dbReference type="EMBL" id="CAI2188078.1"/>
    </source>
</evidence>
<feature type="non-terminal residue" evidence="1">
    <location>
        <position position="1"/>
    </location>
</feature>
<keyword evidence="2" id="KW-1185">Reference proteome</keyword>
<dbReference type="EMBL" id="CAMKVN010004975">
    <property type="protein sequence ID" value="CAI2188078.1"/>
    <property type="molecule type" value="Genomic_DNA"/>
</dbReference>
<evidence type="ECO:0000313" key="2">
    <source>
        <dbReference type="Proteomes" id="UP001153678"/>
    </source>
</evidence>
<comment type="caution">
    <text evidence="1">The sequence shown here is derived from an EMBL/GenBank/DDBJ whole genome shotgun (WGS) entry which is preliminary data.</text>
</comment>